<evidence type="ECO:0000256" key="4">
    <source>
        <dbReference type="ARBA" id="ARBA00022448"/>
    </source>
</evidence>
<evidence type="ECO:0000256" key="2">
    <source>
        <dbReference type="ARBA" id="ARBA00004236"/>
    </source>
</evidence>
<feature type="transmembrane region" description="Helical" evidence="15">
    <location>
        <begin position="7"/>
        <end position="24"/>
    </location>
</feature>
<evidence type="ECO:0000256" key="3">
    <source>
        <dbReference type="ARBA" id="ARBA00012438"/>
    </source>
</evidence>
<dbReference type="Gene3D" id="1.10.287.130">
    <property type="match status" value="1"/>
</dbReference>
<evidence type="ECO:0000313" key="18">
    <source>
        <dbReference type="Proteomes" id="UP000288259"/>
    </source>
</evidence>
<keyword evidence="13" id="KW-0902">Two-component regulatory system</keyword>
<dbReference type="EMBL" id="PIPY01000012">
    <property type="protein sequence ID" value="RUO57948.1"/>
    <property type="molecule type" value="Genomic_DNA"/>
</dbReference>
<dbReference type="EC" id="2.7.13.3" evidence="3"/>
<keyword evidence="7 17" id="KW-0808">Transferase</keyword>
<dbReference type="PRINTS" id="PR00344">
    <property type="entry name" value="BCTRLSENSOR"/>
</dbReference>
<dbReference type="GO" id="GO:0000155">
    <property type="term" value="F:phosphorelay sensor kinase activity"/>
    <property type="evidence" value="ECO:0007669"/>
    <property type="project" value="InterPro"/>
</dbReference>
<dbReference type="InterPro" id="IPR050351">
    <property type="entry name" value="BphY/WalK/GraS-like"/>
</dbReference>
<dbReference type="Pfam" id="PF00512">
    <property type="entry name" value="HisKA"/>
    <property type="match status" value="1"/>
</dbReference>
<evidence type="ECO:0000256" key="11">
    <source>
        <dbReference type="ARBA" id="ARBA00022840"/>
    </source>
</evidence>
<dbReference type="InterPro" id="IPR004358">
    <property type="entry name" value="Sig_transdc_His_kin-like_C"/>
</dbReference>
<name>A0A432YAE8_9GAMM</name>
<keyword evidence="9" id="KW-0547">Nucleotide-binding</keyword>
<comment type="caution">
    <text evidence="17">The sequence shown here is derived from an EMBL/GenBank/DDBJ whole genome shotgun (WGS) entry which is preliminary data.</text>
</comment>
<dbReference type="OrthoDB" id="9813151at2"/>
<dbReference type="Pfam" id="PF11808">
    <property type="entry name" value="PhoR"/>
    <property type="match status" value="1"/>
</dbReference>
<evidence type="ECO:0000256" key="12">
    <source>
        <dbReference type="ARBA" id="ARBA00022989"/>
    </source>
</evidence>
<evidence type="ECO:0000256" key="6">
    <source>
        <dbReference type="ARBA" id="ARBA00022553"/>
    </source>
</evidence>
<protein>
    <recommendedName>
        <fullName evidence="3">histidine kinase</fullName>
        <ecNumber evidence="3">2.7.13.3</ecNumber>
    </recommendedName>
</protein>
<keyword evidence="4" id="KW-0813">Transport</keyword>
<sequence>MDKRFSAVFILRGFLWYVAPLAILGWLFGYFWQVLSAGLLAILAWHYFYQYKLVDWLWHRRTMLPPRAPGSWSYIYDGIYRTQRRSQQRRRALARILRRFREASEAIPDAAIVFRQDGGLIWCNKLGQFYFGLKWPADTGIRLSSLIRHPEFINYLQKGDYSEAMHLASPVREDIELEIRIMPYSDDQYLLMARDVTQLRRLEQMRKDFVANVSHELRTPLTVIQGYLEMLGDDHAVLPPALLKKAVADMEGQATRMRNLVDQLLSLSRIDSARGDIFERVVAVPDLLRHLQQEAEQLNQDKRHEIIFEICDYAMYGREDELRSVFANLLTNAIHYTPAGGRIKIRWRPVGKQLEFSVSDNGPGIPAEHLPRLTERFYRLDKDRNSSKGGSGLGLAIVKQAVEHHHCKLNIDSVPGRGSTFSVRVPEELVVAPGKNVESLTHSQR</sequence>
<evidence type="ECO:0000256" key="8">
    <source>
        <dbReference type="ARBA" id="ARBA00022692"/>
    </source>
</evidence>
<organism evidence="17 18">
    <name type="scientific">Pseudidiomarina insulisalsae</name>
    <dbReference type="NCBI Taxonomy" id="575789"/>
    <lineage>
        <taxon>Bacteria</taxon>
        <taxon>Pseudomonadati</taxon>
        <taxon>Pseudomonadota</taxon>
        <taxon>Gammaproteobacteria</taxon>
        <taxon>Alteromonadales</taxon>
        <taxon>Idiomarinaceae</taxon>
        <taxon>Pseudidiomarina</taxon>
    </lineage>
</organism>
<evidence type="ECO:0000256" key="10">
    <source>
        <dbReference type="ARBA" id="ARBA00022777"/>
    </source>
</evidence>
<dbReference type="SMART" id="SM00387">
    <property type="entry name" value="HATPase_c"/>
    <property type="match status" value="1"/>
</dbReference>
<dbReference type="Proteomes" id="UP000288259">
    <property type="component" value="Unassembled WGS sequence"/>
</dbReference>
<dbReference type="CDD" id="cd00082">
    <property type="entry name" value="HisKA"/>
    <property type="match status" value="1"/>
</dbReference>
<dbReference type="RefSeq" id="WP_126755339.1">
    <property type="nucleotide sequence ID" value="NZ_PIPY01000012.1"/>
</dbReference>
<dbReference type="InterPro" id="IPR036097">
    <property type="entry name" value="HisK_dim/P_sf"/>
</dbReference>
<dbReference type="PANTHER" id="PTHR45453">
    <property type="entry name" value="PHOSPHATE REGULON SENSOR PROTEIN PHOR"/>
    <property type="match status" value="1"/>
</dbReference>
<evidence type="ECO:0000256" key="9">
    <source>
        <dbReference type="ARBA" id="ARBA00022741"/>
    </source>
</evidence>
<dbReference type="Gene3D" id="3.30.450.20">
    <property type="entry name" value="PAS domain"/>
    <property type="match status" value="1"/>
</dbReference>
<dbReference type="NCBIfam" id="NF008235">
    <property type="entry name" value="PRK11006.1"/>
    <property type="match status" value="1"/>
</dbReference>
<dbReference type="Pfam" id="PF02518">
    <property type="entry name" value="HATPase_c"/>
    <property type="match status" value="1"/>
</dbReference>
<dbReference type="FunFam" id="3.30.565.10:FF:000006">
    <property type="entry name" value="Sensor histidine kinase WalK"/>
    <property type="match status" value="1"/>
</dbReference>
<dbReference type="GO" id="GO:0005524">
    <property type="term" value="F:ATP binding"/>
    <property type="evidence" value="ECO:0007669"/>
    <property type="project" value="UniProtKB-KW"/>
</dbReference>
<dbReference type="SUPFAM" id="SSF55874">
    <property type="entry name" value="ATPase domain of HSP90 chaperone/DNA topoisomerase II/histidine kinase"/>
    <property type="match status" value="1"/>
</dbReference>
<keyword evidence="8 15" id="KW-0812">Transmembrane</keyword>
<dbReference type="AlphaFoldDB" id="A0A432YAE8"/>
<dbReference type="NCBIfam" id="TIGR02966">
    <property type="entry name" value="phoR_proteo"/>
    <property type="match status" value="1"/>
</dbReference>
<comment type="catalytic activity">
    <reaction evidence="1">
        <text>ATP + protein L-histidine = ADP + protein N-phospho-L-histidine.</text>
        <dbReference type="EC" id="2.7.13.3"/>
    </reaction>
</comment>
<comment type="subcellular location">
    <subcellularLocation>
        <location evidence="2">Cell membrane</location>
    </subcellularLocation>
</comment>
<evidence type="ECO:0000313" key="17">
    <source>
        <dbReference type="EMBL" id="RUO57948.1"/>
    </source>
</evidence>
<dbReference type="GO" id="GO:0016036">
    <property type="term" value="P:cellular response to phosphate starvation"/>
    <property type="evidence" value="ECO:0007669"/>
    <property type="project" value="TreeGrafter"/>
</dbReference>
<proteinExistence type="predicted"/>
<dbReference type="FunFam" id="1.10.287.130:FF:000001">
    <property type="entry name" value="Two-component sensor histidine kinase"/>
    <property type="match status" value="1"/>
</dbReference>
<dbReference type="GO" id="GO:0004721">
    <property type="term" value="F:phosphoprotein phosphatase activity"/>
    <property type="evidence" value="ECO:0007669"/>
    <property type="project" value="InterPro"/>
</dbReference>
<reference evidence="18" key="1">
    <citation type="journal article" date="2018" name="Front. Microbiol.">
        <title>Genome-Based Analysis Reveals the Taxonomy and Diversity of the Family Idiomarinaceae.</title>
        <authorList>
            <person name="Liu Y."/>
            <person name="Lai Q."/>
            <person name="Shao Z."/>
        </authorList>
    </citation>
    <scope>NUCLEOTIDE SEQUENCE [LARGE SCALE GENOMIC DNA]</scope>
    <source>
        <strain evidence="18">CVS-6</strain>
    </source>
</reference>
<keyword evidence="10 17" id="KW-0418">Kinase</keyword>
<dbReference type="InterPro" id="IPR035965">
    <property type="entry name" value="PAS-like_dom_sf"/>
</dbReference>
<keyword evidence="5" id="KW-1003">Cell membrane</keyword>
<dbReference type="PROSITE" id="PS50109">
    <property type="entry name" value="HIS_KIN"/>
    <property type="match status" value="1"/>
</dbReference>
<evidence type="ECO:0000256" key="7">
    <source>
        <dbReference type="ARBA" id="ARBA00022679"/>
    </source>
</evidence>
<keyword evidence="11" id="KW-0067">ATP-binding</keyword>
<dbReference type="InterPro" id="IPR003661">
    <property type="entry name" value="HisK_dim/P_dom"/>
</dbReference>
<evidence type="ECO:0000256" key="13">
    <source>
        <dbReference type="ARBA" id="ARBA00023012"/>
    </source>
</evidence>
<dbReference type="SUPFAM" id="SSF55785">
    <property type="entry name" value="PYP-like sensor domain (PAS domain)"/>
    <property type="match status" value="1"/>
</dbReference>
<evidence type="ECO:0000256" key="5">
    <source>
        <dbReference type="ARBA" id="ARBA00022475"/>
    </source>
</evidence>
<keyword evidence="18" id="KW-1185">Reference proteome</keyword>
<accession>A0A432YAE8</accession>
<keyword evidence="12 15" id="KW-1133">Transmembrane helix</keyword>
<dbReference type="SUPFAM" id="SSF47384">
    <property type="entry name" value="Homodimeric domain of signal transducing histidine kinase"/>
    <property type="match status" value="1"/>
</dbReference>
<keyword evidence="14 15" id="KW-0472">Membrane</keyword>
<dbReference type="Gene3D" id="3.30.565.10">
    <property type="entry name" value="Histidine kinase-like ATPase, C-terminal domain"/>
    <property type="match status" value="1"/>
</dbReference>
<dbReference type="InterPro" id="IPR014310">
    <property type="entry name" value="Sig_transdc_His_kinase_PhoR"/>
</dbReference>
<dbReference type="InterPro" id="IPR005467">
    <property type="entry name" value="His_kinase_dom"/>
</dbReference>
<dbReference type="PANTHER" id="PTHR45453:SF1">
    <property type="entry name" value="PHOSPHATE REGULON SENSOR PROTEIN PHOR"/>
    <property type="match status" value="1"/>
</dbReference>
<evidence type="ECO:0000256" key="15">
    <source>
        <dbReference type="SAM" id="Phobius"/>
    </source>
</evidence>
<evidence type="ECO:0000256" key="1">
    <source>
        <dbReference type="ARBA" id="ARBA00000085"/>
    </source>
</evidence>
<dbReference type="InterPro" id="IPR021766">
    <property type="entry name" value="PhoR_N"/>
</dbReference>
<dbReference type="GO" id="GO:0005886">
    <property type="term" value="C:plasma membrane"/>
    <property type="evidence" value="ECO:0007669"/>
    <property type="project" value="UniProtKB-SubCell"/>
</dbReference>
<evidence type="ECO:0000256" key="14">
    <source>
        <dbReference type="ARBA" id="ARBA00023136"/>
    </source>
</evidence>
<dbReference type="SMART" id="SM00388">
    <property type="entry name" value="HisKA"/>
    <property type="match status" value="1"/>
</dbReference>
<gene>
    <name evidence="17" type="primary">phoR</name>
    <name evidence="17" type="ORF">CWI71_11110</name>
</gene>
<evidence type="ECO:0000259" key="16">
    <source>
        <dbReference type="PROSITE" id="PS50109"/>
    </source>
</evidence>
<keyword evidence="6" id="KW-0597">Phosphoprotein</keyword>
<feature type="domain" description="Histidine kinase" evidence="16">
    <location>
        <begin position="212"/>
        <end position="429"/>
    </location>
</feature>
<dbReference type="InterPro" id="IPR003594">
    <property type="entry name" value="HATPase_dom"/>
</dbReference>
<dbReference type="InterPro" id="IPR036890">
    <property type="entry name" value="HATPase_C_sf"/>
</dbReference>